<dbReference type="Gene3D" id="1.25.40.20">
    <property type="entry name" value="Ankyrin repeat-containing domain"/>
    <property type="match status" value="1"/>
</dbReference>
<dbReference type="SUPFAM" id="SSF54695">
    <property type="entry name" value="POZ domain"/>
    <property type="match status" value="2"/>
</dbReference>
<gene>
    <name evidence="5" type="ORF">LADA_0E13212G</name>
</gene>
<dbReference type="EMBL" id="LT598455">
    <property type="protein sequence ID" value="SCU89012.1"/>
    <property type="molecule type" value="Genomic_DNA"/>
</dbReference>
<organism evidence="5 6">
    <name type="scientific">Lachancea dasiensis</name>
    <dbReference type="NCBI Taxonomy" id="1072105"/>
    <lineage>
        <taxon>Eukaryota</taxon>
        <taxon>Fungi</taxon>
        <taxon>Dikarya</taxon>
        <taxon>Ascomycota</taxon>
        <taxon>Saccharomycotina</taxon>
        <taxon>Saccharomycetes</taxon>
        <taxon>Saccharomycetales</taxon>
        <taxon>Saccharomycetaceae</taxon>
        <taxon>Lachancea</taxon>
    </lineage>
</organism>
<feature type="domain" description="BTB" evidence="4">
    <location>
        <begin position="120"/>
        <end position="179"/>
    </location>
</feature>
<dbReference type="Gene3D" id="3.30.710.10">
    <property type="entry name" value="Potassium Channel Kv1.1, Chain A"/>
    <property type="match status" value="2"/>
</dbReference>
<feature type="domain" description="BTB" evidence="4">
    <location>
        <begin position="277"/>
        <end position="365"/>
    </location>
</feature>
<evidence type="ECO:0000256" key="1">
    <source>
        <dbReference type="ARBA" id="ARBA00022737"/>
    </source>
</evidence>
<dbReference type="Proteomes" id="UP000190274">
    <property type="component" value="Chromosome E"/>
</dbReference>
<dbReference type="PANTHER" id="PTHR46231">
    <property type="entry name" value="ANKYRIN REPEAT AND BTB/POZ DOMAIN-CONTAINING PROTEIN 1"/>
    <property type="match status" value="1"/>
</dbReference>
<keyword evidence="6" id="KW-1185">Reference proteome</keyword>
<dbReference type="SMART" id="SM00225">
    <property type="entry name" value="BTB"/>
    <property type="match status" value="2"/>
</dbReference>
<keyword evidence="1" id="KW-0677">Repeat</keyword>
<evidence type="ECO:0000259" key="4">
    <source>
        <dbReference type="PROSITE" id="PS50097"/>
    </source>
</evidence>
<evidence type="ECO:0000256" key="2">
    <source>
        <dbReference type="ARBA" id="ARBA00023043"/>
    </source>
</evidence>
<keyword evidence="2 3" id="KW-0040">ANK repeat</keyword>
<evidence type="ECO:0000313" key="5">
    <source>
        <dbReference type="EMBL" id="SCU89012.1"/>
    </source>
</evidence>
<reference evidence="6" key="1">
    <citation type="submission" date="2016-03" db="EMBL/GenBank/DDBJ databases">
        <authorList>
            <person name="Devillers H."/>
        </authorList>
    </citation>
    <scope>NUCLEOTIDE SEQUENCE [LARGE SCALE GENOMIC DNA]</scope>
</reference>
<dbReference type="InterPro" id="IPR036770">
    <property type="entry name" value="Ankyrin_rpt-contain_sf"/>
</dbReference>
<proteinExistence type="predicted"/>
<protein>
    <submittedName>
        <fullName evidence="5">LADA_0E13212g1_1</fullName>
    </submittedName>
</protein>
<sequence>MSSTSHDFKELCFWCRLGDLENVDRLISKGVNVNSIDEFNNSPLFLASLCGHEELVKLLLQRGAVCDRDRHEGARCIYGALNDSIRNILLKYDISKAVDLKQPFASHLSSQLSDTSLKSHDIILRFANKKEIRLHRFLLATRSNYFAQQLHGPWSGYTVAEMPQDAPPVAIDIISGYVYLVPLLHNLNKQESDWLLQFCEELGFSSLADFVKRSRLLADQAQITKLMTEYQHTFTEEARGQMGALVEDIFKQRLKVKLIDEFPTSRVDIPREGSVIPDVYVLVKNSDEAKSGLLYPCHRSILARSDYFHVMFSSSFGEASSYQLTTEGVVDRTSPFPVVSFPNCEPSVAELILCYLYFDKTDVPWELAIAVLKAADSLMIDRLKTMAAVSITQSSEFLSVYSVFDILHTAWEFRLERLEHHAAKIIADQIGYYTSQPQLKEVILESCDRLQAREETDTIELVDDIRYYLMKKYNVDADDLDDLKWSENLKGGFEESEELRLYQHDYIMLDDILQELGLEA</sequence>
<evidence type="ECO:0000256" key="3">
    <source>
        <dbReference type="PROSITE-ProRule" id="PRU00023"/>
    </source>
</evidence>
<dbReference type="PROSITE" id="PS50297">
    <property type="entry name" value="ANK_REP_REGION"/>
    <property type="match status" value="1"/>
</dbReference>
<dbReference type="SUPFAM" id="SSF48403">
    <property type="entry name" value="Ankyrin repeat"/>
    <property type="match status" value="1"/>
</dbReference>
<feature type="repeat" description="ANK" evidence="3">
    <location>
        <begin position="39"/>
        <end position="64"/>
    </location>
</feature>
<dbReference type="InterPro" id="IPR011333">
    <property type="entry name" value="SKP1/BTB/POZ_sf"/>
</dbReference>
<dbReference type="GO" id="GO:0005737">
    <property type="term" value="C:cytoplasm"/>
    <property type="evidence" value="ECO:0007669"/>
    <property type="project" value="TreeGrafter"/>
</dbReference>
<dbReference type="Pfam" id="PF13637">
    <property type="entry name" value="Ank_4"/>
    <property type="match status" value="1"/>
</dbReference>
<dbReference type="PROSITE" id="PS50097">
    <property type="entry name" value="BTB"/>
    <property type="match status" value="2"/>
</dbReference>
<dbReference type="InterPro" id="IPR002110">
    <property type="entry name" value="Ankyrin_rpt"/>
</dbReference>
<dbReference type="AlphaFoldDB" id="A0A1G4JFM6"/>
<dbReference type="SMART" id="SM00248">
    <property type="entry name" value="ANK"/>
    <property type="match status" value="2"/>
</dbReference>
<dbReference type="InterPro" id="IPR044515">
    <property type="entry name" value="ABTB1"/>
</dbReference>
<dbReference type="InterPro" id="IPR000210">
    <property type="entry name" value="BTB/POZ_dom"/>
</dbReference>
<accession>A0A1G4JFM6</accession>
<dbReference type="PROSITE" id="PS50088">
    <property type="entry name" value="ANK_REPEAT"/>
    <property type="match status" value="1"/>
</dbReference>
<dbReference type="Pfam" id="PF00651">
    <property type="entry name" value="BTB"/>
    <property type="match status" value="2"/>
</dbReference>
<dbReference type="PANTHER" id="PTHR46231:SF1">
    <property type="entry name" value="ANKYRIN REPEAT AND BTB_POZ DOMAIN-CONTAINING PROTEIN 1"/>
    <property type="match status" value="1"/>
</dbReference>
<name>A0A1G4JFM6_9SACH</name>
<dbReference type="OrthoDB" id="684045at2759"/>
<dbReference type="STRING" id="1266660.A0A1G4JFM6"/>
<dbReference type="GO" id="GO:0000151">
    <property type="term" value="C:ubiquitin ligase complex"/>
    <property type="evidence" value="ECO:0007669"/>
    <property type="project" value="TreeGrafter"/>
</dbReference>
<evidence type="ECO:0000313" key="6">
    <source>
        <dbReference type="Proteomes" id="UP000190274"/>
    </source>
</evidence>